<evidence type="ECO:0000313" key="2">
    <source>
        <dbReference type="Proteomes" id="UP000287394"/>
    </source>
</evidence>
<keyword evidence="2" id="KW-1185">Reference proteome</keyword>
<evidence type="ECO:0000313" key="1">
    <source>
        <dbReference type="EMBL" id="BDI30303.1"/>
    </source>
</evidence>
<sequence length="148" mass="16359">MNTLLPAGLRESDTGKRRFRRFKVAVPALAWPESAGLQPEKAQEHPAIAKSVFIENLSLTGLLIVSTTTFYQGTRLVVKFSLGDRHFALQVDIRRITETEVAGEQYFGYGAQFVRCQTIAEALPSIAAYLDMLSKAGATAKQQKDKAR</sequence>
<dbReference type="EMBL" id="AP025739">
    <property type="protein sequence ID" value="BDI30303.1"/>
    <property type="molecule type" value="Genomic_DNA"/>
</dbReference>
<proteinExistence type="predicted"/>
<dbReference type="Gene3D" id="2.40.10.220">
    <property type="entry name" value="predicted glycosyltransferase like domains"/>
    <property type="match status" value="1"/>
</dbReference>
<accession>A0A402CV68</accession>
<dbReference type="AlphaFoldDB" id="A0A402CV68"/>
<dbReference type="Proteomes" id="UP000287394">
    <property type="component" value="Chromosome"/>
</dbReference>
<dbReference type="KEGG" id="ccot:CCAX7_23540"/>
<protein>
    <submittedName>
        <fullName evidence="1">Uncharacterized protein</fullName>
    </submittedName>
</protein>
<dbReference type="GO" id="GO:0035438">
    <property type="term" value="F:cyclic-di-GMP binding"/>
    <property type="evidence" value="ECO:0007669"/>
    <property type="project" value="InterPro"/>
</dbReference>
<organism evidence="1 2">
    <name type="scientific">Capsulimonas corticalis</name>
    <dbReference type="NCBI Taxonomy" id="2219043"/>
    <lineage>
        <taxon>Bacteria</taxon>
        <taxon>Bacillati</taxon>
        <taxon>Armatimonadota</taxon>
        <taxon>Armatimonadia</taxon>
        <taxon>Capsulimonadales</taxon>
        <taxon>Capsulimonadaceae</taxon>
        <taxon>Capsulimonas</taxon>
    </lineage>
</organism>
<reference evidence="1 2" key="1">
    <citation type="journal article" date="2019" name="Int. J. Syst. Evol. Microbiol.">
        <title>Capsulimonas corticalis gen. nov., sp. nov., an aerobic capsulated bacterium, of a novel bacterial order, Capsulimonadales ord. nov., of the class Armatimonadia of the phylum Armatimonadetes.</title>
        <authorList>
            <person name="Li J."/>
            <person name="Kudo C."/>
            <person name="Tonouchi A."/>
        </authorList>
    </citation>
    <scope>NUCLEOTIDE SEQUENCE [LARGE SCALE GENOMIC DNA]</scope>
    <source>
        <strain evidence="1 2">AX-7</strain>
    </source>
</reference>
<name>A0A402CV68_9BACT</name>
<dbReference type="RefSeq" id="WP_119321267.1">
    <property type="nucleotide sequence ID" value="NZ_AP025739.1"/>
</dbReference>
<gene>
    <name evidence="1" type="ORF">CCAX7_23540</name>
</gene>
<dbReference type="InterPro" id="IPR009875">
    <property type="entry name" value="PilZ_domain"/>
</dbReference>
<dbReference type="Pfam" id="PF07238">
    <property type="entry name" value="PilZ"/>
    <property type="match status" value="1"/>
</dbReference>